<evidence type="ECO:0000256" key="2">
    <source>
        <dbReference type="SAM" id="Phobius"/>
    </source>
</evidence>
<sequence>MELEKLEVLLEVNTKNVQESINRVLPQINGLLKKIESATGQSGEKIEQNLDMSDATKKVENTLGDFIKKFSQQMDRMEELSKSKTDATSRNLEQGFKQTRARAGKEIDLMVKDINSKMGQARAAQNKIAHLAAKRTSAVKDNDTGAVVKYDEQIASAEQKMTSYRNKAREMARTMKAEFDAVPASLKNIAATMDQNEGQIETLRSKIANMQKVYESQRKTVGSFQSGFSTADSDKSVDTMQKIQVQTAKMNKLISSNDALQQAYATTEDRAKALRTALFGLGDTLDKSSIQTGNAASGVKSISNASAKAGNTWSRFGGLFNRVSNNIAHGTKSVGKNLGSFFSMFNQSGSRMNKGLSQSNSALGKYVGGWRKTIWMLGNQLIVFTFLYRGIMALGQGLWNSLKTNQEFANSLNQIKVNLLTAFYPIYQAALPAINALMSALAKATGYIASFIANIFGSTYEAAKQGASGLYDNVKALEDTGTGATDAKDKIKELQRSLMGFDEINRIGLDVNSDADAGAGSGSGAGTPGIDFNTPDYSTPAWLSKFADNARNILSQLFEPVQAAWNKYGKSVMDAAKFALTEVWELTKSIGRSFMEVWTGGSGERILGNILQIIASILTSVGNLANGLREAWETNDLGVSIFTTILGIIEMLTGHFRDMAKATEDWTESLDFTPLMTSIDTLLKALAPLTDNIGAGLSWLYREVLLPLAGWAIEDALPAFLDALSGALKFLNEITEALQPTFQWLWDDFLAPIAAWTGGVIVSILEGLASSLSGIGDFVSEHQVGFSNFVVAFASFAGALKVISGLKTLTGILSGVFGWLSSIGGLSGVLGGIGTAVGGVVTFLGGPWAIAIGAAIAVGVLLWKNWDTIKEKASQLGGWISEKWSGIKTATSEAWGNVSTKVSTKANEAKNGAINAFSTMKTKVGEYLSSIQSTASTTFDNVTGWATGLGSKIAEGLRKGLDSVKSAAASIANGIVGVIGKAVNGVIGGINWILDKVGAGGNKLSTWAVPTYAQGTNAHPGGLAMVNDGSGKNYREAFQLPGGQVGLFPNQRNMLVNLPRGAKVLDGERTNSMYGGVPRYANGIGDWFSKAYNGAKEMAGTVWDYLSNPSELLDIAISKFVNLSGAVNPALAIAKGGISTVAGSATNFIKGMLEKGSESPVGTGVERWRPTVIRALSMNGLPTTDAYVNAWLRQIQSESGGNEKAIQGNIGDINNKTGDLAKGLVQVIGATFNAYKFPGHDNRLNGLDSLLAGINYAKSRYGATGMLSVIGNGHGYENGGVVSNEGYYRLAEGNKKEMVIPLEKRNRALELLEIAKDYLGVSDTSSLQMPDLFLETPMQRLDMPISTREAGGGLTGMSESISNALAMYAASGNKASGPMEVTLVMDGQKIGKIVINEINEIIDRTGAIPINI</sequence>
<protein>
    <submittedName>
        <fullName evidence="3">SLT domain-containing protein</fullName>
    </submittedName>
</protein>
<comment type="caution">
    <text evidence="3">The sequence shown here is derived from an EMBL/GenBank/DDBJ whole genome shotgun (WGS) entry which is preliminary data.</text>
</comment>
<dbReference type="CDD" id="cd13402">
    <property type="entry name" value="LT_TF-like"/>
    <property type="match status" value="1"/>
</dbReference>
<feature type="transmembrane region" description="Helical" evidence="2">
    <location>
        <begin position="843"/>
        <end position="863"/>
    </location>
</feature>
<proteinExistence type="predicted"/>
<dbReference type="RefSeq" id="WP_086986746.1">
    <property type="nucleotide sequence ID" value="NZ_FJNA01000002.1"/>
</dbReference>
<keyword evidence="1" id="KW-0175">Coiled coil</keyword>
<dbReference type="PANTHER" id="PTHR47372">
    <property type="entry name" value="DAUER UP-REGULATED-RELATED"/>
    <property type="match status" value="1"/>
</dbReference>
<dbReference type="SUPFAM" id="SSF53955">
    <property type="entry name" value="Lysozyme-like"/>
    <property type="match status" value="1"/>
</dbReference>
<organism evidence="3 4">
    <name type="scientific">Trichococcus collinsii</name>
    <dbReference type="NCBI Taxonomy" id="157076"/>
    <lineage>
        <taxon>Bacteria</taxon>
        <taxon>Bacillati</taxon>
        <taxon>Bacillota</taxon>
        <taxon>Bacilli</taxon>
        <taxon>Lactobacillales</taxon>
        <taxon>Carnobacteriaceae</taxon>
        <taxon>Trichococcus</taxon>
    </lineage>
</organism>
<feature type="coiled-coil region" evidence="1">
    <location>
        <begin position="147"/>
        <end position="220"/>
    </location>
</feature>
<evidence type="ECO:0000313" key="3">
    <source>
        <dbReference type="EMBL" id="SDZ94136.1"/>
    </source>
</evidence>
<dbReference type="Gene3D" id="1.20.120.20">
    <property type="entry name" value="Apolipoprotein"/>
    <property type="match status" value="1"/>
</dbReference>
<dbReference type="EMBL" id="FNQH01000001">
    <property type="protein sequence ID" value="SDZ94136.1"/>
    <property type="molecule type" value="Genomic_DNA"/>
</dbReference>
<reference evidence="3 4" key="1">
    <citation type="submission" date="2016-10" db="EMBL/GenBank/DDBJ databases">
        <authorList>
            <person name="Varghese N."/>
            <person name="Submissions S."/>
        </authorList>
    </citation>
    <scope>NUCLEOTIDE SEQUENCE [LARGE SCALE GENOMIC DNA]</scope>
    <source>
        <strain evidence="3 4">DSM 14526</strain>
    </source>
</reference>
<feature type="transmembrane region" description="Helical" evidence="2">
    <location>
        <begin position="784"/>
        <end position="804"/>
    </location>
</feature>
<gene>
    <name evidence="3" type="ORF">SAMN04488525_101680</name>
</gene>
<keyword evidence="2" id="KW-1133">Transmembrane helix</keyword>
<keyword evidence="4" id="KW-1185">Reference proteome</keyword>
<keyword evidence="2" id="KW-0812">Transmembrane</keyword>
<accession>A0AB37ZX98</accession>
<name>A0AB37ZX98_9LACT</name>
<dbReference type="Proteomes" id="UP000199042">
    <property type="component" value="Unassembled WGS sequence"/>
</dbReference>
<feature type="transmembrane region" description="Helical" evidence="2">
    <location>
        <begin position="816"/>
        <end position="837"/>
    </location>
</feature>
<feature type="transmembrane region" description="Helical" evidence="2">
    <location>
        <begin position="749"/>
        <end position="772"/>
    </location>
</feature>
<evidence type="ECO:0000313" key="4">
    <source>
        <dbReference type="Proteomes" id="UP000199042"/>
    </source>
</evidence>
<dbReference type="PANTHER" id="PTHR47372:SF11">
    <property type="entry name" value="RE19971P"/>
    <property type="match status" value="1"/>
</dbReference>
<keyword evidence="2" id="KW-0472">Membrane</keyword>
<evidence type="ECO:0000256" key="1">
    <source>
        <dbReference type="SAM" id="Coils"/>
    </source>
</evidence>
<dbReference type="InterPro" id="IPR023346">
    <property type="entry name" value="Lysozyme-like_dom_sf"/>
</dbReference>